<dbReference type="RefSeq" id="WP_144255063.1">
    <property type="nucleotide sequence ID" value="NZ_VJZT01000001.1"/>
</dbReference>
<gene>
    <name evidence="1" type="ORF">FNW21_02050</name>
</gene>
<evidence type="ECO:0000313" key="1">
    <source>
        <dbReference type="EMBL" id="TRX43142.1"/>
    </source>
</evidence>
<dbReference type="SUPFAM" id="SSF53137">
    <property type="entry name" value="Translational machinery components"/>
    <property type="match status" value="1"/>
</dbReference>
<dbReference type="Proteomes" id="UP000316371">
    <property type="component" value="Unassembled WGS sequence"/>
</dbReference>
<accession>A0A553EDT6</accession>
<dbReference type="InterPro" id="IPR042226">
    <property type="entry name" value="eFR1_2_sf"/>
</dbReference>
<organism evidence="1 2">
    <name type="scientific">Flavobacterium restrictum</name>
    <dbReference type="NCBI Taxonomy" id="2594428"/>
    <lineage>
        <taxon>Bacteria</taxon>
        <taxon>Pseudomonadati</taxon>
        <taxon>Bacteroidota</taxon>
        <taxon>Flavobacteriia</taxon>
        <taxon>Flavobacteriales</taxon>
        <taxon>Flavobacteriaceae</taxon>
        <taxon>Flavobacterium</taxon>
    </lineage>
</organism>
<keyword evidence="2" id="KW-1185">Reference proteome</keyword>
<dbReference type="EMBL" id="VJZT01000001">
    <property type="protein sequence ID" value="TRX43142.1"/>
    <property type="molecule type" value="Genomic_DNA"/>
</dbReference>
<comment type="caution">
    <text evidence="1">The sequence shown here is derived from an EMBL/GenBank/DDBJ whole genome shotgun (WGS) entry which is preliminary data.</text>
</comment>
<proteinExistence type="predicted"/>
<protein>
    <recommendedName>
        <fullName evidence="3">Translational machinery protein</fullName>
    </recommendedName>
</protein>
<dbReference type="AlphaFoldDB" id="A0A553EDT6"/>
<reference evidence="1 2" key="1">
    <citation type="submission" date="2019-07" db="EMBL/GenBank/DDBJ databases">
        <title>Novel species of Flavobacterium.</title>
        <authorList>
            <person name="Liu Q."/>
            <person name="Xin Y.-H."/>
        </authorList>
    </citation>
    <scope>NUCLEOTIDE SEQUENCE [LARGE SCALE GENOMIC DNA]</scope>
    <source>
        <strain evidence="1 2">LB1R34</strain>
    </source>
</reference>
<name>A0A553EDT6_9FLAO</name>
<evidence type="ECO:0000313" key="2">
    <source>
        <dbReference type="Proteomes" id="UP000316371"/>
    </source>
</evidence>
<dbReference type="Gene3D" id="3.30.420.60">
    <property type="entry name" value="eRF1 domain 2"/>
    <property type="match status" value="1"/>
</dbReference>
<sequence>MKTLKKLGIWMDHSNAHLIEFSSEVKETKTITSDFTFQDKVETLQRSESEMHNKEQHKHATFYKNLAAVIQNFDEVLLFGPTDAKVELFHFLKKDHKYDTIIIEVKNADKMTDTEQHHFVRDYFKRLEFRP</sequence>
<dbReference type="OrthoDB" id="1122364at2"/>
<evidence type="ECO:0008006" key="3">
    <source>
        <dbReference type="Google" id="ProtNLM"/>
    </source>
</evidence>